<keyword evidence="4" id="KW-0057">Aromatic amino acid biosynthesis</keyword>
<keyword evidence="4" id="KW-0028">Amino-acid biosynthesis</keyword>
<proteinExistence type="predicted"/>
<evidence type="ECO:0000313" key="8">
    <source>
        <dbReference type="EMBL" id="CEH15068.1"/>
    </source>
</evidence>
<dbReference type="GO" id="GO:0004106">
    <property type="term" value="F:chorismate mutase activity"/>
    <property type="evidence" value="ECO:0007669"/>
    <property type="project" value="UniProtKB-EC"/>
</dbReference>
<keyword evidence="3" id="KW-0963">Cytoplasm</keyword>
<dbReference type="GO" id="GO:0009094">
    <property type="term" value="P:L-phenylalanine biosynthetic process"/>
    <property type="evidence" value="ECO:0007669"/>
    <property type="project" value="UniProtKB-KW"/>
</dbReference>
<evidence type="ECO:0000256" key="5">
    <source>
        <dbReference type="ARBA" id="ARBA00023235"/>
    </source>
</evidence>
<keyword evidence="9" id="KW-1185">Reference proteome</keyword>
<protein>
    <recommendedName>
        <fullName evidence="2">chorismate mutase</fullName>
        <ecNumber evidence="2">5.4.99.5</ecNumber>
    </recommendedName>
</protein>
<keyword evidence="5" id="KW-0413">Isomerase</keyword>
<dbReference type="PANTHER" id="PTHR21145:SF12">
    <property type="entry name" value="CHORISMATE MUTASE"/>
    <property type="match status" value="1"/>
</dbReference>
<reference evidence="9" key="1">
    <citation type="submission" date="2014-09" db="EMBL/GenBank/DDBJ databases">
        <authorList>
            <person name="Sharma Rahul"/>
            <person name="Thines Marco"/>
        </authorList>
    </citation>
    <scope>NUCLEOTIDE SEQUENCE [LARGE SCALE GENOMIC DNA]</scope>
</reference>
<dbReference type="EMBL" id="CCYA01000252">
    <property type="protein sequence ID" value="CEH15068.1"/>
    <property type="molecule type" value="Genomic_DNA"/>
</dbReference>
<evidence type="ECO:0000256" key="4">
    <source>
        <dbReference type="ARBA" id="ARBA00023222"/>
    </source>
</evidence>
<dbReference type="AlphaFoldDB" id="A0A0P1BGE4"/>
<name>A0A0P1BGE4_9BASI</name>
<sequence>MRCLGMGIWSLAALLCLCPCPCMAALLDEQLPPLPLTGQSVPIPHGRLSQDNVSLAAVRSALDALQQCIVHSVLARAALPLDGRTIASEKPLLKAIFAASYNSSIDSDLPERLFASVAPDPPYIYYTRDRAAAERYGDREHHSSPKDLIDTYYQDVLPHLLRRAPNSASANVEDSQTQVPNVSTLTALASAQVLQFLSARVHLGRAAGQAKYLADPVSYCTLAKGGDVVALREKVRNKAQEQSVLRKLHSQMQAWSRTPNFFGDSKVPSLNFTMPATINPLPMVELYRIVVIPITTDVQVSTLLAYGIERC</sequence>
<accession>A0A0P1BGE4</accession>
<evidence type="ECO:0000256" key="3">
    <source>
        <dbReference type="ARBA" id="ARBA00022490"/>
    </source>
</evidence>
<comment type="subcellular location">
    <subcellularLocation>
        <location evidence="1">Cytoplasm</location>
    </subcellularLocation>
</comment>
<dbReference type="InterPro" id="IPR037039">
    <property type="entry name" value="CM_AroQ_sf_eucaryotic"/>
</dbReference>
<feature type="signal peptide" evidence="7">
    <location>
        <begin position="1"/>
        <end position="24"/>
    </location>
</feature>
<dbReference type="EC" id="5.4.99.5" evidence="2"/>
<organism evidence="8 9">
    <name type="scientific">Ceraceosorus bombacis</name>
    <dbReference type="NCBI Taxonomy" id="401625"/>
    <lineage>
        <taxon>Eukaryota</taxon>
        <taxon>Fungi</taxon>
        <taxon>Dikarya</taxon>
        <taxon>Basidiomycota</taxon>
        <taxon>Ustilaginomycotina</taxon>
        <taxon>Exobasidiomycetes</taxon>
        <taxon>Ceraceosorales</taxon>
        <taxon>Ceraceosoraceae</taxon>
        <taxon>Ceraceosorus</taxon>
    </lineage>
</organism>
<evidence type="ECO:0000256" key="1">
    <source>
        <dbReference type="ARBA" id="ARBA00004496"/>
    </source>
</evidence>
<dbReference type="InterPro" id="IPR008238">
    <property type="entry name" value="Chorismate_mutase_AroQ_euk"/>
</dbReference>
<evidence type="ECO:0000256" key="7">
    <source>
        <dbReference type="SAM" id="SignalP"/>
    </source>
</evidence>
<dbReference type="SUPFAM" id="SSF48600">
    <property type="entry name" value="Chorismate mutase II"/>
    <property type="match status" value="1"/>
</dbReference>
<comment type="catalytic activity">
    <reaction evidence="6">
        <text>chorismate = prephenate</text>
        <dbReference type="Rhea" id="RHEA:13897"/>
        <dbReference type="ChEBI" id="CHEBI:29748"/>
        <dbReference type="ChEBI" id="CHEBI:29934"/>
        <dbReference type="EC" id="5.4.99.5"/>
    </reaction>
    <physiologicalReaction direction="left-to-right" evidence="6">
        <dbReference type="Rhea" id="RHEA:13898"/>
    </physiologicalReaction>
</comment>
<keyword evidence="7" id="KW-0732">Signal</keyword>
<dbReference type="InterPro" id="IPR036263">
    <property type="entry name" value="Chorismate_II_sf"/>
</dbReference>
<dbReference type="PROSITE" id="PS51169">
    <property type="entry name" value="CHORISMATE_MUT_3"/>
    <property type="match status" value="1"/>
</dbReference>
<keyword evidence="4" id="KW-0584">Phenylalanine biosynthesis</keyword>
<dbReference type="PANTHER" id="PTHR21145">
    <property type="entry name" value="CHORISMATE MUTASE"/>
    <property type="match status" value="1"/>
</dbReference>
<dbReference type="Gene3D" id="1.10.590.10">
    <property type="entry name" value="Chorismate mutase, AroQ class superfamily, eukaryotic"/>
    <property type="match status" value="1"/>
</dbReference>
<dbReference type="GO" id="GO:0005737">
    <property type="term" value="C:cytoplasm"/>
    <property type="evidence" value="ECO:0007669"/>
    <property type="project" value="UniProtKB-SubCell"/>
</dbReference>
<dbReference type="OrthoDB" id="2554237at2759"/>
<feature type="chain" id="PRO_5006059474" description="chorismate mutase" evidence="7">
    <location>
        <begin position="25"/>
        <end position="311"/>
    </location>
</feature>
<evidence type="ECO:0000256" key="2">
    <source>
        <dbReference type="ARBA" id="ARBA00012404"/>
    </source>
</evidence>
<dbReference type="Proteomes" id="UP000054845">
    <property type="component" value="Unassembled WGS sequence"/>
</dbReference>
<evidence type="ECO:0000256" key="6">
    <source>
        <dbReference type="ARBA" id="ARBA00023979"/>
    </source>
</evidence>
<dbReference type="STRING" id="401625.A0A0P1BGE4"/>
<dbReference type="GO" id="GO:0046417">
    <property type="term" value="P:chorismate metabolic process"/>
    <property type="evidence" value="ECO:0007669"/>
    <property type="project" value="InterPro"/>
</dbReference>
<dbReference type="UniPathway" id="UPA00120">
    <property type="reaction ID" value="UER00203"/>
</dbReference>
<evidence type="ECO:0000313" key="9">
    <source>
        <dbReference type="Proteomes" id="UP000054845"/>
    </source>
</evidence>